<dbReference type="Proteomes" id="UP000272942">
    <property type="component" value="Unassembled WGS sequence"/>
</dbReference>
<keyword evidence="2" id="KW-1185">Reference proteome</keyword>
<sequence length="71" mass="8280">MHALLTQRHHIGASSHFRQYPFQRMNRTAEKKTNPDPEILGASLEPEYYFKTTPPRTDQLTVEALRDTRSP</sequence>
<dbReference type="AlphaFoldDB" id="A0A183AKP0"/>
<protein>
    <submittedName>
        <fullName evidence="1 3">Uncharacterized protein</fullName>
    </submittedName>
</protein>
<dbReference type="WBParaSite" id="ECPE_0000754101-mRNA-1">
    <property type="protein sequence ID" value="ECPE_0000754101-mRNA-1"/>
    <property type="gene ID" value="ECPE_0000754101"/>
</dbReference>
<accession>A0A183AKP0</accession>
<proteinExistence type="predicted"/>
<evidence type="ECO:0000313" key="2">
    <source>
        <dbReference type="Proteomes" id="UP000272942"/>
    </source>
</evidence>
<gene>
    <name evidence="1" type="ORF">ECPE_LOCUS7525</name>
</gene>
<reference evidence="1 2" key="2">
    <citation type="submission" date="2018-11" db="EMBL/GenBank/DDBJ databases">
        <authorList>
            <consortium name="Pathogen Informatics"/>
        </authorList>
    </citation>
    <scope>NUCLEOTIDE SEQUENCE [LARGE SCALE GENOMIC DNA]</scope>
    <source>
        <strain evidence="1 2">Egypt</strain>
    </source>
</reference>
<organism evidence="3">
    <name type="scientific">Echinostoma caproni</name>
    <dbReference type="NCBI Taxonomy" id="27848"/>
    <lineage>
        <taxon>Eukaryota</taxon>
        <taxon>Metazoa</taxon>
        <taxon>Spiralia</taxon>
        <taxon>Lophotrochozoa</taxon>
        <taxon>Platyhelminthes</taxon>
        <taxon>Trematoda</taxon>
        <taxon>Digenea</taxon>
        <taxon>Plagiorchiida</taxon>
        <taxon>Echinostomata</taxon>
        <taxon>Echinostomatoidea</taxon>
        <taxon>Echinostomatidae</taxon>
        <taxon>Echinostoma</taxon>
    </lineage>
</organism>
<reference evidence="3" key="1">
    <citation type="submission" date="2016-06" db="UniProtKB">
        <authorList>
            <consortium name="WormBaseParasite"/>
        </authorList>
    </citation>
    <scope>IDENTIFICATION</scope>
</reference>
<evidence type="ECO:0000313" key="1">
    <source>
        <dbReference type="EMBL" id="VDP81358.1"/>
    </source>
</evidence>
<evidence type="ECO:0000313" key="3">
    <source>
        <dbReference type="WBParaSite" id="ECPE_0000754101-mRNA-1"/>
    </source>
</evidence>
<name>A0A183AKP0_9TREM</name>
<dbReference type="EMBL" id="UZAN01044737">
    <property type="protein sequence ID" value="VDP81358.1"/>
    <property type="molecule type" value="Genomic_DNA"/>
</dbReference>